<keyword evidence="1" id="KW-0808">Transferase</keyword>
<comment type="caution">
    <text evidence="1">The sequence shown here is derived from an EMBL/GenBank/DDBJ whole genome shotgun (WGS) entry which is preliminary data.</text>
</comment>
<gene>
    <name evidence="1" type="ORF">Tco_1045715</name>
</gene>
<dbReference type="EMBL" id="BQNB010018855">
    <property type="protein sequence ID" value="GJT78990.1"/>
    <property type="molecule type" value="Genomic_DNA"/>
</dbReference>
<keyword evidence="1" id="KW-0695">RNA-directed DNA polymerase</keyword>
<proteinExistence type="predicted"/>
<sequence>MTLELADRSVAHQKGIAEDVFVKVGKFYFPADFVVVDYDVDPRVPLILGRPFLRMARAIIDVYGEELTFRELGKLRDTPVVMKWLIKSMSYMLLVRSMLKKCSDFRIVRQVAIRFFKGSVPKSKTSCLNDNSSAIFVPCPLVPLLAQVPELNMLISQHNG</sequence>
<reference evidence="1" key="1">
    <citation type="journal article" date="2022" name="Int. J. Mol. Sci.">
        <title>Draft Genome of Tanacetum Coccineum: Genomic Comparison of Closely Related Tanacetum-Family Plants.</title>
        <authorList>
            <person name="Yamashiro T."/>
            <person name="Shiraishi A."/>
            <person name="Nakayama K."/>
            <person name="Satake H."/>
        </authorList>
    </citation>
    <scope>NUCLEOTIDE SEQUENCE</scope>
</reference>
<keyword evidence="1" id="KW-0548">Nucleotidyltransferase</keyword>
<accession>A0ABQ5GV48</accession>
<dbReference type="Gene3D" id="2.40.70.10">
    <property type="entry name" value="Acid Proteases"/>
    <property type="match status" value="1"/>
</dbReference>
<dbReference type="PANTHER" id="PTHR33067">
    <property type="entry name" value="RNA-DIRECTED DNA POLYMERASE-RELATED"/>
    <property type="match status" value="1"/>
</dbReference>
<dbReference type="PANTHER" id="PTHR33067:SF31">
    <property type="entry name" value="RNA-DIRECTED DNA POLYMERASE"/>
    <property type="match status" value="1"/>
</dbReference>
<name>A0ABQ5GV48_9ASTR</name>
<dbReference type="InterPro" id="IPR021109">
    <property type="entry name" value="Peptidase_aspartic_dom_sf"/>
</dbReference>
<evidence type="ECO:0000313" key="1">
    <source>
        <dbReference type="EMBL" id="GJT78990.1"/>
    </source>
</evidence>
<evidence type="ECO:0000313" key="2">
    <source>
        <dbReference type="Proteomes" id="UP001151760"/>
    </source>
</evidence>
<protein>
    <submittedName>
        <fullName evidence="1">Reverse transcriptase domain-containing protein</fullName>
    </submittedName>
</protein>
<dbReference type="GO" id="GO:0003964">
    <property type="term" value="F:RNA-directed DNA polymerase activity"/>
    <property type="evidence" value="ECO:0007669"/>
    <property type="project" value="UniProtKB-KW"/>
</dbReference>
<reference evidence="1" key="2">
    <citation type="submission" date="2022-01" db="EMBL/GenBank/DDBJ databases">
        <authorList>
            <person name="Yamashiro T."/>
            <person name="Shiraishi A."/>
            <person name="Satake H."/>
            <person name="Nakayama K."/>
        </authorList>
    </citation>
    <scope>NUCLEOTIDE SEQUENCE</scope>
</reference>
<keyword evidence="2" id="KW-1185">Reference proteome</keyword>
<organism evidence="1 2">
    <name type="scientific">Tanacetum coccineum</name>
    <dbReference type="NCBI Taxonomy" id="301880"/>
    <lineage>
        <taxon>Eukaryota</taxon>
        <taxon>Viridiplantae</taxon>
        <taxon>Streptophyta</taxon>
        <taxon>Embryophyta</taxon>
        <taxon>Tracheophyta</taxon>
        <taxon>Spermatophyta</taxon>
        <taxon>Magnoliopsida</taxon>
        <taxon>eudicotyledons</taxon>
        <taxon>Gunneridae</taxon>
        <taxon>Pentapetalae</taxon>
        <taxon>asterids</taxon>
        <taxon>campanulids</taxon>
        <taxon>Asterales</taxon>
        <taxon>Asteraceae</taxon>
        <taxon>Asteroideae</taxon>
        <taxon>Anthemideae</taxon>
        <taxon>Anthemidinae</taxon>
        <taxon>Tanacetum</taxon>
    </lineage>
</organism>
<dbReference type="Proteomes" id="UP001151760">
    <property type="component" value="Unassembled WGS sequence"/>
</dbReference>